<reference evidence="1" key="2">
    <citation type="journal article" date="2022" name="New Phytol.">
        <title>Evolutionary transition to the ectomycorrhizal habit in the genomes of a hyperdiverse lineage of mushroom-forming fungi.</title>
        <authorList>
            <person name="Looney B."/>
            <person name="Miyauchi S."/>
            <person name="Morin E."/>
            <person name="Drula E."/>
            <person name="Courty P.E."/>
            <person name="Kohler A."/>
            <person name="Kuo A."/>
            <person name="LaButti K."/>
            <person name="Pangilinan J."/>
            <person name="Lipzen A."/>
            <person name="Riley R."/>
            <person name="Andreopoulos W."/>
            <person name="He G."/>
            <person name="Johnson J."/>
            <person name="Nolan M."/>
            <person name="Tritt A."/>
            <person name="Barry K.W."/>
            <person name="Grigoriev I.V."/>
            <person name="Nagy L.G."/>
            <person name="Hibbett D."/>
            <person name="Henrissat B."/>
            <person name="Matheny P.B."/>
            <person name="Labbe J."/>
            <person name="Martin F.M."/>
        </authorList>
    </citation>
    <scope>NUCLEOTIDE SEQUENCE</scope>
    <source>
        <strain evidence="1">HHB10654</strain>
    </source>
</reference>
<evidence type="ECO:0000313" key="2">
    <source>
        <dbReference type="Proteomes" id="UP000814140"/>
    </source>
</evidence>
<dbReference type="EMBL" id="MU277207">
    <property type="protein sequence ID" value="KAI0062555.1"/>
    <property type="molecule type" value="Genomic_DNA"/>
</dbReference>
<dbReference type="Proteomes" id="UP000814140">
    <property type="component" value="Unassembled WGS sequence"/>
</dbReference>
<name>A0ACB8T1G4_9AGAM</name>
<gene>
    <name evidence="1" type="ORF">BV25DRAFT_1916072</name>
</gene>
<reference evidence="1" key="1">
    <citation type="submission" date="2021-03" db="EMBL/GenBank/DDBJ databases">
        <authorList>
            <consortium name="DOE Joint Genome Institute"/>
            <person name="Ahrendt S."/>
            <person name="Looney B.P."/>
            <person name="Miyauchi S."/>
            <person name="Morin E."/>
            <person name="Drula E."/>
            <person name="Courty P.E."/>
            <person name="Chicoki N."/>
            <person name="Fauchery L."/>
            <person name="Kohler A."/>
            <person name="Kuo A."/>
            <person name="Labutti K."/>
            <person name="Pangilinan J."/>
            <person name="Lipzen A."/>
            <person name="Riley R."/>
            <person name="Andreopoulos W."/>
            <person name="He G."/>
            <person name="Johnson J."/>
            <person name="Barry K.W."/>
            <person name="Grigoriev I.V."/>
            <person name="Nagy L."/>
            <person name="Hibbett D."/>
            <person name="Henrissat B."/>
            <person name="Matheny P.B."/>
            <person name="Labbe J."/>
            <person name="Martin F."/>
        </authorList>
    </citation>
    <scope>NUCLEOTIDE SEQUENCE</scope>
    <source>
        <strain evidence="1">HHB10654</strain>
    </source>
</reference>
<protein>
    <submittedName>
        <fullName evidence="1">NAD-P-binding protein</fullName>
    </submittedName>
</protein>
<comment type="caution">
    <text evidence="1">The sequence shown here is derived from an EMBL/GenBank/DDBJ whole genome shotgun (WGS) entry which is preliminary data.</text>
</comment>
<sequence>MPRYDHARDIPDLSSKVVIVTGANAGIGYHTASELGKHGAKVYLACRTESKARSAIARIESDAPSLKGLEHLVWLPLDLSSIRSAKEAAEAFLGSAKRLDILINNAGRLVDTYVLTEEGIELSVAVNHVGHFVFTTALLPLLKETARLPGADIRVVYVSSESYHMANLEKEMALFCKMARYGTTKLMNILFTLALHPGNVTTDTVGRADLTPLLPYSTQGSFMSLFAATSAQIVTQRETFKGQFLMPFGTIQPLKTKEARDPALAQTLWKTTETVVQDVLARQSTSPLEQTAS</sequence>
<organism evidence="1 2">
    <name type="scientific">Artomyces pyxidatus</name>
    <dbReference type="NCBI Taxonomy" id="48021"/>
    <lineage>
        <taxon>Eukaryota</taxon>
        <taxon>Fungi</taxon>
        <taxon>Dikarya</taxon>
        <taxon>Basidiomycota</taxon>
        <taxon>Agaricomycotina</taxon>
        <taxon>Agaricomycetes</taxon>
        <taxon>Russulales</taxon>
        <taxon>Auriscalpiaceae</taxon>
        <taxon>Artomyces</taxon>
    </lineage>
</organism>
<accession>A0ACB8T1G4</accession>
<proteinExistence type="predicted"/>
<evidence type="ECO:0000313" key="1">
    <source>
        <dbReference type="EMBL" id="KAI0062555.1"/>
    </source>
</evidence>
<keyword evidence="2" id="KW-1185">Reference proteome</keyword>